<feature type="transmembrane region" description="Helical" evidence="8">
    <location>
        <begin position="110"/>
        <end position="131"/>
    </location>
</feature>
<protein>
    <submittedName>
        <fullName evidence="9">MFS transporter</fullName>
    </submittedName>
</protein>
<evidence type="ECO:0000256" key="7">
    <source>
        <dbReference type="ARBA" id="ARBA00023136"/>
    </source>
</evidence>
<reference evidence="10" key="1">
    <citation type="journal article" date="2019" name="Int. J. Syst. Evol. Microbiol.">
        <title>The Global Catalogue of Microorganisms (GCM) 10K type strain sequencing project: providing services to taxonomists for standard genome sequencing and annotation.</title>
        <authorList>
            <consortium name="The Broad Institute Genomics Platform"/>
            <consortium name="The Broad Institute Genome Sequencing Center for Infectious Disease"/>
            <person name="Wu L."/>
            <person name="Ma J."/>
        </authorList>
    </citation>
    <scope>NUCLEOTIDE SEQUENCE [LARGE SCALE GENOMIC DNA]</scope>
    <source>
        <strain evidence="10">CCUG 61707</strain>
    </source>
</reference>
<dbReference type="RefSeq" id="WP_380818382.1">
    <property type="nucleotide sequence ID" value="NZ_JBHTJN010000004.1"/>
</dbReference>
<evidence type="ECO:0000256" key="3">
    <source>
        <dbReference type="ARBA" id="ARBA00022448"/>
    </source>
</evidence>
<comment type="similarity">
    <text evidence="2">Belongs to the sodium:galactoside symporter (TC 2.A.2) family.</text>
</comment>
<keyword evidence="4" id="KW-1003">Cell membrane</keyword>
<dbReference type="InterPro" id="IPR018043">
    <property type="entry name" value="Na/Gal_symport_CS"/>
</dbReference>
<feature type="transmembrane region" description="Helical" evidence="8">
    <location>
        <begin position="380"/>
        <end position="402"/>
    </location>
</feature>
<dbReference type="PANTHER" id="PTHR11328:SF24">
    <property type="entry name" value="MAJOR FACILITATOR SUPERFAMILY (MFS) PROFILE DOMAIN-CONTAINING PROTEIN"/>
    <property type="match status" value="1"/>
</dbReference>
<evidence type="ECO:0000256" key="5">
    <source>
        <dbReference type="ARBA" id="ARBA00022692"/>
    </source>
</evidence>
<gene>
    <name evidence="9" type="ORF">ACFQ02_01450</name>
</gene>
<feature type="transmembrane region" description="Helical" evidence="8">
    <location>
        <begin position="82"/>
        <end position="104"/>
    </location>
</feature>
<feature type="transmembrane region" description="Helical" evidence="8">
    <location>
        <begin position="183"/>
        <end position="204"/>
    </location>
</feature>
<dbReference type="NCBIfam" id="TIGR00792">
    <property type="entry name" value="gph"/>
    <property type="match status" value="1"/>
</dbReference>
<dbReference type="InterPro" id="IPR039672">
    <property type="entry name" value="MFS_2"/>
</dbReference>
<evidence type="ECO:0000313" key="9">
    <source>
        <dbReference type="EMBL" id="MFD0965533.1"/>
    </source>
</evidence>
<sequence>MSIKRLSFREKLSYGMGDLGNGFMFDMGQLYLLFFYTNYMKISPVIAGSVFLVAKIADAFIDTAVGAFVDTRVPGKLGKFRPFILFGSFPLAILTTICFVVPNFGETGRVVWAFATYILFNAAYSIVNIPYGSMSAVMTVDGVERTKLANFRSLGSQAALFFSGIFVYPVVDFIHHHSKNDNLSWAVAIGSMTLLGMIFHFLCFKGCKERYVAKPKPKTEIISRKDSELNAFMFLCKNKPFIVFVLFTLLTIATTYIIQQSQLYYFEYQFNAGKEMMKTISTLNMIAFFPIFFTIAVIVKKIGKKAAMAIGAIGFGIVQTLNYFLFAENQIAFLTCMFLSQILIMIPNSVCWAIVADIVEWGEFISGKRTEGIIYSSYSFTRKVCQAIAGFIPGLILSIVGFDPDLATQPEGVLAGIKFTYIALPAMLTIIAGIMFIFFYPLTEAKHREIVEHLGLEKLNTQNS</sequence>
<accession>A0ABW3I6H8</accession>
<evidence type="ECO:0000256" key="2">
    <source>
        <dbReference type="ARBA" id="ARBA00009617"/>
    </source>
</evidence>
<dbReference type="PROSITE" id="PS00872">
    <property type="entry name" value="NA_GALACTOSIDE_SYMP"/>
    <property type="match status" value="1"/>
</dbReference>
<name>A0ABW3I6H8_9PAST</name>
<evidence type="ECO:0000313" key="10">
    <source>
        <dbReference type="Proteomes" id="UP001596996"/>
    </source>
</evidence>
<evidence type="ECO:0000256" key="8">
    <source>
        <dbReference type="SAM" id="Phobius"/>
    </source>
</evidence>
<evidence type="ECO:0000256" key="1">
    <source>
        <dbReference type="ARBA" id="ARBA00004651"/>
    </source>
</evidence>
<dbReference type="Pfam" id="PF13347">
    <property type="entry name" value="MFS_2"/>
    <property type="match status" value="1"/>
</dbReference>
<feature type="transmembrane region" description="Helical" evidence="8">
    <location>
        <begin position="422"/>
        <end position="442"/>
    </location>
</feature>
<dbReference type="InterPro" id="IPR036259">
    <property type="entry name" value="MFS_trans_sf"/>
</dbReference>
<feature type="transmembrane region" description="Helical" evidence="8">
    <location>
        <begin position="331"/>
        <end position="359"/>
    </location>
</feature>
<keyword evidence="5 8" id="KW-0812">Transmembrane</keyword>
<organism evidence="9 10">
    <name type="scientific">Seminibacterium arietis</name>
    <dbReference type="NCBI Taxonomy" id="1173502"/>
    <lineage>
        <taxon>Bacteria</taxon>
        <taxon>Pseudomonadati</taxon>
        <taxon>Pseudomonadota</taxon>
        <taxon>Gammaproteobacteria</taxon>
        <taxon>Pasteurellales</taxon>
        <taxon>Pasteurellaceae</taxon>
        <taxon>Seminibacterium</taxon>
    </lineage>
</organism>
<keyword evidence="3" id="KW-0813">Transport</keyword>
<comment type="subcellular location">
    <subcellularLocation>
        <location evidence="1">Cell membrane</location>
        <topology evidence="1">Multi-pass membrane protein</topology>
    </subcellularLocation>
</comment>
<dbReference type="EMBL" id="JBHTJN010000004">
    <property type="protein sequence ID" value="MFD0965533.1"/>
    <property type="molecule type" value="Genomic_DNA"/>
</dbReference>
<keyword evidence="10" id="KW-1185">Reference proteome</keyword>
<comment type="caution">
    <text evidence="9">The sequence shown here is derived from an EMBL/GenBank/DDBJ whole genome shotgun (WGS) entry which is preliminary data.</text>
</comment>
<dbReference type="SUPFAM" id="SSF103473">
    <property type="entry name" value="MFS general substrate transporter"/>
    <property type="match status" value="1"/>
</dbReference>
<dbReference type="Gene3D" id="1.20.1250.20">
    <property type="entry name" value="MFS general substrate transporter like domains"/>
    <property type="match status" value="1"/>
</dbReference>
<feature type="transmembrane region" description="Helical" evidence="8">
    <location>
        <begin position="42"/>
        <end position="61"/>
    </location>
</feature>
<feature type="transmembrane region" description="Helical" evidence="8">
    <location>
        <begin position="306"/>
        <end position="325"/>
    </location>
</feature>
<dbReference type="PANTHER" id="PTHR11328">
    <property type="entry name" value="MAJOR FACILITATOR SUPERFAMILY DOMAIN-CONTAINING PROTEIN"/>
    <property type="match status" value="1"/>
</dbReference>
<keyword evidence="6 8" id="KW-1133">Transmembrane helix</keyword>
<feature type="transmembrane region" description="Helical" evidence="8">
    <location>
        <begin position="241"/>
        <end position="259"/>
    </location>
</feature>
<feature type="transmembrane region" description="Helical" evidence="8">
    <location>
        <begin position="151"/>
        <end position="171"/>
    </location>
</feature>
<feature type="transmembrane region" description="Helical" evidence="8">
    <location>
        <begin position="279"/>
        <end position="299"/>
    </location>
</feature>
<keyword evidence="7 8" id="KW-0472">Membrane</keyword>
<proteinExistence type="inferred from homology"/>
<dbReference type="Proteomes" id="UP001596996">
    <property type="component" value="Unassembled WGS sequence"/>
</dbReference>
<evidence type="ECO:0000256" key="4">
    <source>
        <dbReference type="ARBA" id="ARBA00022475"/>
    </source>
</evidence>
<dbReference type="CDD" id="cd17332">
    <property type="entry name" value="MFS_MelB_like"/>
    <property type="match status" value="1"/>
</dbReference>
<dbReference type="InterPro" id="IPR001927">
    <property type="entry name" value="Na/Gal_symport"/>
</dbReference>
<evidence type="ECO:0000256" key="6">
    <source>
        <dbReference type="ARBA" id="ARBA00022989"/>
    </source>
</evidence>